<dbReference type="GO" id="GO:0005509">
    <property type="term" value="F:calcium ion binding"/>
    <property type="evidence" value="ECO:0007669"/>
    <property type="project" value="InterPro"/>
</dbReference>
<dbReference type="GO" id="GO:0019900">
    <property type="term" value="F:kinase binding"/>
    <property type="evidence" value="ECO:0007669"/>
    <property type="project" value="InterPro"/>
</dbReference>
<dbReference type="EMBL" id="CCKQ01013772">
    <property type="protein sequence ID" value="CDW85472.1"/>
    <property type="molecule type" value="Genomic_DNA"/>
</dbReference>
<keyword evidence="2" id="KW-0106">Calcium</keyword>
<dbReference type="GO" id="GO:0019722">
    <property type="term" value="P:calcium-mediated signaling"/>
    <property type="evidence" value="ECO:0007669"/>
    <property type="project" value="InterPro"/>
</dbReference>
<evidence type="ECO:0000256" key="2">
    <source>
        <dbReference type="ARBA" id="ARBA00022837"/>
    </source>
</evidence>
<feature type="domain" description="EF-hand" evidence="3">
    <location>
        <begin position="62"/>
        <end position="97"/>
    </location>
</feature>
<dbReference type="PROSITE" id="PS00018">
    <property type="entry name" value="EF_HAND_1"/>
    <property type="match status" value="1"/>
</dbReference>
<keyword evidence="5" id="KW-1185">Reference proteome</keyword>
<accession>A0A078AW65</accession>
<evidence type="ECO:0000313" key="5">
    <source>
        <dbReference type="Proteomes" id="UP000039865"/>
    </source>
</evidence>
<dbReference type="Proteomes" id="UP000039865">
    <property type="component" value="Unassembled WGS sequence"/>
</dbReference>
<organism evidence="4 5">
    <name type="scientific">Stylonychia lemnae</name>
    <name type="common">Ciliate</name>
    <dbReference type="NCBI Taxonomy" id="5949"/>
    <lineage>
        <taxon>Eukaryota</taxon>
        <taxon>Sar</taxon>
        <taxon>Alveolata</taxon>
        <taxon>Ciliophora</taxon>
        <taxon>Intramacronucleata</taxon>
        <taxon>Spirotrichea</taxon>
        <taxon>Stichotrichia</taxon>
        <taxon>Sporadotrichida</taxon>
        <taxon>Oxytrichidae</taxon>
        <taxon>Stylonychinae</taxon>
        <taxon>Stylonychia</taxon>
    </lineage>
</organism>
<protein>
    <submittedName>
        <fullName evidence="4">Calcineurin b-like protein</fullName>
    </submittedName>
</protein>
<dbReference type="PRINTS" id="PR00450">
    <property type="entry name" value="RECOVERIN"/>
</dbReference>
<name>A0A078AW65_STYLE</name>
<dbReference type="PANTHER" id="PTHR23056">
    <property type="entry name" value="CALCINEURIN B"/>
    <property type="match status" value="1"/>
</dbReference>
<dbReference type="InParanoid" id="A0A078AW65"/>
<proteinExistence type="predicted"/>
<sequence length="240" mass="27683">MGVSNTKIKCLKSNELLEFSKVSTFTQEEINDLYLYFNQLSKSQKDDGVIDYDEFCQAIGLKHGIYSQNLFKLFDTNDDKVINFREFIIAFATFLNETIDKQIKLSFRIYDPKDKGYVKKDTLVDILRDAIRGLGTCDLPEEVIQEIVDDTFRDLKKYQSHKPQDNAVQNTQATAQVGHLKQENDSDKNVPQGDIITFEMYEKMVYDNNDILKWLAVDLQRISQGAKLIISDKAVIKNIN</sequence>
<evidence type="ECO:0000256" key="1">
    <source>
        <dbReference type="ARBA" id="ARBA00022737"/>
    </source>
</evidence>
<keyword evidence="1" id="KW-0677">Repeat</keyword>
<evidence type="ECO:0000313" key="4">
    <source>
        <dbReference type="EMBL" id="CDW85472.1"/>
    </source>
</evidence>
<dbReference type="PANTHER" id="PTHR23056:SF110">
    <property type="entry name" value="CALMODULIN"/>
    <property type="match status" value="1"/>
</dbReference>
<dbReference type="AlphaFoldDB" id="A0A078AW65"/>
<dbReference type="InterPro" id="IPR002048">
    <property type="entry name" value="EF_hand_dom"/>
</dbReference>
<reference evidence="4 5" key="1">
    <citation type="submission" date="2014-06" db="EMBL/GenBank/DDBJ databases">
        <authorList>
            <person name="Swart Estienne"/>
        </authorList>
    </citation>
    <scope>NUCLEOTIDE SEQUENCE [LARGE SCALE GENOMIC DNA]</scope>
    <source>
        <strain evidence="4 5">130c</strain>
    </source>
</reference>
<gene>
    <name evidence="4" type="primary">Contig15713.g16747</name>
    <name evidence="4" type="ORF">STYLEM_14550</name>
</gene>
<dbReference type="InterPro" id="IPR011992">
    <property type="entry name" value="EF-hand-dom_pair"/>
</dbReference>
<dbReference type="PROSITE" id="PS50222">
    <property type="entry name" value="EF_HAND_2"/>
    <property type="match status" value="1"/>
</dbReference>
<dbReference type="SUPFAM" id="SSF47473">
    <property type="entry name" value="EF-hand"/>
    <property type="match status" value="1"/>
</dbReference>
<dbReference type="OrthoDB" id="291826at2759"/>
<dbReference type="InterPro" id="IPR045198">
    <property type="entry name" value="CNBL1-10"/>
</dbReference>
<dbReference type="OMA" id="NSYILEW"/>
<dbReference type="Gene3D" id="1.10.238.10">
    <property type="entry name" value="EF-hand"/>
    <property type="match status" value="1"/>
</dbReference>
<evidence type="ECO:0000259" key="3">
    <source>
        <dbReference type="PROSITE" id="PS50222"/>
    </source>
</evidence>
<dbReference type="InterPro" id="IPR018247">
    <property type="entry name" value="EF_Hand_1_Ca_BS"/>
</dbReference>